<dbReference type="AlphaFoldDB" id="A0A9W9CTT8"/>
<protein>
    <recommendedName>
        <fullName evidence="4">Deoxyribose-phosphate aldolase</fullName>
    </recommendedName>
</protein>
<dbReference type="InterPro" id="IPR029028">
    <property type="entry name" value="Alpha/beta_knot_MTases"/>
</dbReference>
<reference evidence="2" key="1">
    <citation type="submission" date="2022-10" db="EMBL/GenBank/DDBJ databases">
        <title>Tapping the CABI collections for fungal endophytes: first genome assemblies for Collariella, Neodidymelliopsis, Ascochyta clinopodiicola, Didymella pomorum, Didymosphaeria variabile, Neocosmospora piperis and Neocucurbitaria cava.</title>
        <authorList>
            <person name="Hill R."/>
        </authorList>
    </citation>
    <scope>NUCLEOTIDE SEQUENCE</scope>
    <source>
        <strain evidence="2">IMI 355082</strain>
    </source>
</reference>
<comment type="similarity">
    <text evidence="1">Belongs to the class IV-like SAM-binding methyltransferase superfamily.</text>
</comment>
<dbReference type="EMBL" id="JAPEVB010000006">
    <property type="protein sequence ID" value="KAJ4386564.1"/>
    <property type="molecule type" value="Genomic_DNA"/>
</dbReference>
<dbReference type="Gene3D" id="3.40.1280.10">
    <property type="match status" value="2"/>
</dbReference>
<comment type="caution">
    <text evidence="2">The sequence shown here is derived from an EMBL/GenBank/DDBJ whole genome shotgun (WGS) entry which is preliminary data.</text>
</comment>
<dbReference type="Proteomes" id="UP001140453">
    <property type="component" value="Unassembled WGS sequence"/>
</dbReference>
<dbReference type="InterPro" id="IPR029026">
    <property type="entry name" value="tRNA_m1G_MTases_N"/>
</dbReference>
<sequence>MGYPTDHRAKKRRIEDDGDDIGVNTFKPCARFQATGGREYTVSIAVPGSIITDFKTADQRITSPGRIARALGVFCVDEIVVYDDSPLESRPRAVDHDRYTGDTDPCHFIGHVLSYLETPPFMRRALFPLHDNLAKAGLLPSLDMPHHPHKDEWLPYREGFTVKGRPEGGKGTMVEVGMRNPVTIKDDIPPNTRVTLHFPEQSLKNPEPVHPAAPRTEAGYYWGYNVRNATSLSAVFTESSFEGGYDMSIGTSERGTPASKAFPAAKKPKFEHLLIVFGGPRGLEYAAMNDPELGGMGISGGRTRELFDHWVNVLPNQGSRTIRTDEAVFIALTSLRGLWDDS</sequence>
<dbReference type="CDD" id="cd18086">
    <property type="entry name" value="HsC9orf114-like"/>
    <property type="match status" value="1"/>
</dbReference>
<dbReference type="PANTHER" id="PTHR12150">
    <property type="entry name" value="CLASS IV SAM-BINDING METHYLTRANSFERASE-RELATED"/>
    <property type="match status" value="1"/>
</dbReference>
<keyword evidence="3" id="KW-1185">Reference proteome</keyword>
<dbReference type="SUPFAM" id="SSF50249">
    <property type="entry name" value="Nucleic acid-binding proteins"/>
    <property type="match status" value="1"/>
</dbReference>
<organism evidence="2 3">
    <name type="scientific">Gnomoniopsis smithogilvyi</name>
    <dbReference type="NCBI Taxonomy" id="1191159"/>
    <lineage>
        <taxon>Eukaryota</taxon>
        <taxon>Fungi</taxon>
        <taxon>Dikarya</taxon>
        <taxon>Ascomycota</taxon>
        <taxon>Pezizomycotina</taxon>
        <taxon>Sordariomycetes</taxon>
        <taxon>Sordariomycetidae</taxon>
        <taxon>Diaporthales</taxon>
        <taxon>Gnomoniaceae</taxon>
        <taxon>Gnomoniopsis</taxon>
    </lineage>
</organism>
<dbReference type="InterPro" id="IPR003750">
    <property type="entry name" value="Put_MeTrfase-C9orf114-like"/>
</dbReference>
<dbReference type="SUPFAM" id="SSF75217">
    <property type="entry name" value="alpha/beta knot"/>
    <property type="match status" value="1"/>
</dbReference>
<dbReference type="InterPro" id="IPR012340">
    <property type="entry name" value="NA-bd_OB-fold"/>
</dbReference>
<dbReference type="Pfam" id="PF02598">
    <property type="entry name" value="Methyltrn_RNA_3"/>
    <property type="match status" value="1"/>
</dbReference>
<evidence type="ECO:0000313" key="2">
    <source>
        <dbReference type="EMBL" id="KAJ4386564.1"/>
    </source>
</evidence>
<dbReference type="PANTHER" id="PTHR12150:SF13">
    <property type="entry name" value="METHYLTRANSFERASE C9ORF114-RELATED"/>
    <property type="match status" value="1"/>
</dbReference>
<name>A0A9W9CTT8_9PEZI</name>
<proteinExistence type="inferred from homology"/>
<accession>A0A9W9CTT8</accession>
<gene>
    <name evidence="2" type="ORF">N0V93_009462</name>
</gene>
<evidence type="ECO:0000256" key="1">
    <source>
        <dbReference type="ARBA" id="ARBA00009841"/>
    </source>
</evidence>
<evidence type="ECO:0008006" key="4">
    <source>
        <dbReference type="Google" id="ProtNLM"/>
    </source>
</evidence>
<evidence type="ECO:0000313" key="3">
    <source>
        <dbReference type="Proteomes" id="UP001140453"/>
    </source>
</evidence>
<dbReference type="OrthoDB" id="361029at2759"/>